<protein>
    <submittedName>
        <fullName evidence="11">O14I1 protein</fullName>
    </submittedName>
</protein>
<keyword evidence="4" id="KW-0552">Olfaction</keyword>
<keyword evidence="6" id="KW-0807">Transducer</keyword>
<keyword evidence="6" id="KW-0297">G-protein coupled receptor</keyword>
<evidence type="ECO:0000256" key="1">
    <source>
        <dbReference type="ARBA" id="ARBA00004651"/>
    </source>
</evidence>
<dbReference type="InterPro" id="IPR017452">
    <property type="entry name" value="GPCR_Rhodpsn_7TM"/>
</dbReference>
<evidence type="ECO:0000256" key="7">
    <source>
        <dbReference type="ARBA" id="ARBA00023136"/>
    </source>
</evidence>
<dbReference type="GO" id="GO:0005886">
    <property type="term" value="C:plasma membrane"/>
    <property type="evidence" value="ECO:0007669"/>
    <property type="project" value="UniProtKB-SubCell"/>
</dbReference>
<comment type="caution">
    <text evidence="11">The sequence shown here is derived from an EMBL/GenBank/DDBJ whole genome shotgun (WGS) entry which is preliminary data.</text>
</comment>
<evidence type="ECO:0000256" key="4">
    <source>
        <dbReference type="ARBA" id="ARBA00022725"/>
    </source>
</evidence>
<dbReference type="Pfam" id="PF00001">
    <property type="entry name" value="7tm_1"/>
    <property type="match status" value="1"/>
</dbReference>
<feature type="transmembrane region" description="Helical" evidence="9">
    <location>
        <begin position="96"/>
        <end position="118"/>
    </location>
</feature>
<proteinExistence type="predicted"/>
<dbReference type="PRINTS" id="PR00237">
    <property type="entry name" value="GPCRRHODOPSN"/>
</dbReference>
<reference evidence="11 12" key="1">
    <citation type="submission" date="2019-09" db="EMBL/GenBank/DDBJ databases">
        <title>Bird 10,000 Genomes (B10K) Project - Family phase.</title>
        <authorList>
            <person name="Zhang G."/>
        </authorList>
    </citation>
    <scope>NUCLEOTIDE SEQUENCE [LARGE SCALE GENOMIC DNA]</scope>
    <source>
        <strain evidence="11">B10K-DU-001-07</strain>
        <tissue evidence="11">Muscle</tissue>
    </source>
</reference>
<evidence type="ECO:0000256" key="9">
    <source>
        <dbReference type="SAM" id="Phobius"/>
    </source>
</evidence>
<dbReference type="InterPro" id="IPR000276">
    <property type="entry name" value="GPCR_Rhodpsn"/>
</dbReference>
<dbReference type="PROSITE" id="PS50262">
    <property type="entry name" value="G_PROTEIN_RECEP_F1_2"/>
    <property type="match status" value="1"/>
</dbReference>
<dbReference type="GO" id="GO:0004930">
    <property type="term" value="F:G protein-coupled receptor activity"/>
    <property type="evidence" value="ECO:0007669"/>
    <property type="project" value="UniProtKB-KW"/>
</dbReference>
<feature type="non-terminal residue" evidence="11">
    <location>
        <position position="156"/>
    </location>
</feature>
<dbReference type="InterPro" id="IPR050516">
    <property type="entry name" value="Olfactory_GPCR"/>
</dbReference>
<evidence type="ECO:0000313" key="12">
    <source>
        <dbReference type="Proteomes" id="UP000542434"/>
    </source>
</evidence>
<keyword evidence="12" id="KW-1185">Reference proteome</keyword>
<evidence type="ECO:0000256" key="8">
    <source>
        <dbReference type="ARBA" id="ARBA00023170"/>
    </source>
</evidence>
<dbReference type="Gene3D" id="1.20.1070.10">
    <property type="entry name" value="Rhodopsin 7-helix transmembrane proteins"/>
    <property type="match status" value="1"/>
</dbReference>
<dbReference type="Proteomes" id="UP000542434">
    <property type="component" value="Unassembled WGS sequence"/>
</dbReference>
<organism evidence="11 12">
    <name type="scientific">Ciccaba nigrolineata</name>
    <dbReference type="NCBI Taxonomy" id="1118524"/>
    <lineage>
        <taxon>Eukaryota</taxon>
        <taxon>Metazoa</taxon>
        <taxon>Chordata</taxon>
        <taxon>Craniata</taxon>
        <taxon>Vertebrata</taxon>
        <taxon>Euteleostomi</taxon>
        <taxon>Archelosauria</taxon>
        <taxon>Archosauria</taxon>
        <taxon>Dinosauria</taxon>
        <taxon>Saurischia</taxon>
        <taxon>Theropoda</taxon>
        <taxon>Coelurosauria</taxon>
        <taxon>Aves</taxon>
        <taxon>Neognathae</taxon>
        <taxon>Neoaves</taxon>
        <taxon>Telluraves</taxon>
        <taxon>Strigiformes</taxon>
        <taxon>Strigidae</taxon>
        <taxon>Ciccaba</taxon>
    </lineage>
</organism>
<keyword evidence="3 9" id="KW-0812">Transmembrane</keyword>
<gene>
    <name evidence="11" type="primary">Or14i1_1</name>
    <name evidence="11" type="ORF">CICNIG_R07413</name>
</gene>
<evidence type="ECO:0000256" key="2">
    <source>
        <dbReference type="ARBA" id="ARBA00022475"/>
    </source>
</evidence>
<name>A0A7K8UTE7_9STRI</name>
<keyword evidence="7 9" id="KW-0472">Membrane</keyword>
<feature type="domain" description="G-protein coupled receptors family 1 profile" evidence="10">
    <location>
        <begin position="39"/>
        <end position="156"/>
    </location>
</feature>
<dbReference type="SUPFAM" id="SSF81321">
    <property type="entry name" value="Family A G protein-coupled receptor-like"/>
    <property type="match status" value="1"/>
</dbReference>
<dbReference type="FunFam" id="1.20.1070.10:FF:000410">
    <property type="entry name" value="Olfactory receptor 1348"/>
    <property type="match status" value="1"/>
</dbReference>
<accession>A0A7K8UTE7</accession>
<dbReference type="EMBL" id="VWZC01001036">
    <property type="protein sequence ID" value="NXF57677.1"/>
    <property type="molecule type" value="Genomic_DNA"/>
</dbReference>
<keyword evidence="4" id="KW-0716">Sensory transduction</keyword>
<feature type="transmembrane region" description="Helical" evidence="9">
    <location>
        <begin position="56"/>
        <end position="76"/>
    </location>
</feature>
<evidence type="ECO:0000259" key="10">
    <source>
        <dbReference type="PROSITE" id="PS50262"/>
    </source>
</evidence>
<dbReference type="GO" id="GO:0007608">
    <property type="term" value="P:sensory perception of smell"/>
    <property type="evidence" value="ECO:0007669"/>
    <property type="project" value="UniProtKB-KW"/>
</dbReference>
<keyword evidence="2" id="KW-1003">Cell membrane</keyword>
<sequence>MSNRSSVIKFFLLALTDTQELQLLRFWLFLRISLAVLLGNSLIITTIICDHHLHTPMYFFLLNLSLLDLGSISTTLPKAMDNSLWDTREITFQGCAAQVFFFLFLISAEFSLLTVVAYDCYIAICKPLHYGTLLGSRACVHMAAAAWTCGFLHAVL</sequence>
<evidence type="ECO:0000313" key="11">
    <source>
        <dbReference type="EMBL" id="NXF57677.1"/>
    </source>
</evidence>
<evidence type="ECO:0000256" key="3">
    <source>
        <dbReference type="ARBA" id="ARBA00022692"/>
    </source>
</evidence>
<feature type="non-terminal residue" evidence="11">
    <location>
        <position position="1"/>
    </location>
</feature>
<comment type="subcellular location">
    <subcellularLocation>
        <location evidence="1">Cell membrane</location>
        <topology evidence="1">Multi-pass membrane protein</topology>
    </subcellularLocation>
</comment>
<evidence type="ECO:0000256" key="6">
    <source>
        <dbReference type="ARBA" id="ARBA00023040"/>
    </source>
</evidence>
<evidence type="ECO:0000256" key="5">
    <source>
        <dbReference type="ARBA" id="ARBA00022989"/>
    </source>
</evidence>
<keyword evidence="5 9" id="KW-1133">Transmembrane helix</keyword>
<dbReference type="PANTHER" id="PTHR26452">
    <property type="entry name" value="OLFACTORY RECEPTOR"/>
    <property type="match status" value="1"/>
</dbReference>
<feature type="transmembrane region" description="Helical" evidence="9">
    <location>
        <begin position="28"/>
        <end position="49"/>
    </location>
</feature>
<keyword evidence="8" id="KW-0675">Receptor</keyword>
<dbReference type="AlphaFoldDB" id="A0A7K8UTE7"/>